<evidence type="ECO:0000256" key="10">
    <source>
        <dbReference type="ARBA" id="ARBA00023201"/>
    </source>
</evidence>
<evidence type="ECO:0000256" key="6">
    <source>
        <dbReference type="ARBA" id="ARBA00022989"/>
    </source>
</evidence>
<dbReference type="InterPro" id="IPR001873">
    <property type="entry name" value="ENaC"/>
</dbReference>
<evidence type="ECO:0000256" key="5">
    <source>
        <dbReference type="ARBA" id="ARBA00022692"/>
    </source>
</evidence>
<evidence type="ECO:0000256" key="12">
    <source>
        <dbReference type="RuleBase" id="RU000679"/>
    </source>
</evidence>
<dbReference type="Gene3D" id="1.10.287.820">
    <property type="entry name" value="Acid-sensing ion channel domain"/>
    <property type="match status" value="1"/>
</dbReference>
<dbReference type="Pfam" id="PF00858">
    <property type="entry name" value="ASC"/>
    <property type="match status" value="1"/>
</dbReference>
<keyword evidence="3 12" id="KW-0813">Transport</keyword>
<evidence type="ECO:0000256" key="9">
    <source>
        <dbReference type="ARBA" id="ARBA00023136"/>
    </source>
</evidence>
<evidence type="ECO:0000256" key="2">
    <source>
        <dbReference type="ARBA" id="ARBA00007193"/>
    </source>
</evidence>
<evidence type="ECO:0000256" key="1">
    <source>
        <dbReference type="ARBA" id="ARBA00004141"/>
    </source>
</evidence>
<keyword evidence="5 12" id="KW-0812">Transmembrane</keyword>
<dbReference type="Proteomes" id="UP001652620">
    <property type="component" value="Chromosome 1"/>
</dbReference>
<dbReference type="PANTHER" id="PTHR11690">
    <property type="entry name" value="AMILORIDE-SENSITIVE SODIUM CHANNEL-RELATED"/>
    <property type="match status" value="1"/>
</dbReference>
<name>A0ABM3JG08_BACDO</name>
<gene>
    <name evidence="15" type="primary">LOC105223398</name>
</gene>
<keyword evidence="9 13" id="KW-0472">Membrane</keyword>
<evidence type="ECO:0000313" key="15">
    <source>
        <dbReference type="RefSeq" id="XP_049308172.1"/>
    </source>
</evidence>
<dbReference type="PANTHER" id="PTHR11690:SF253">
    <property type="entry name" value="PICKPOCKET 18-RELATED"/>
    <property type="match status" value="1"/>
</dbReference>
<evidence type="ECO:0000256" key="3">
    <source>
        <dbReference type="ARBA" id="ARBA00022448"/>
    </source>
</evidence>
<dbReference type="RefSeq" id="XP_049308172.1">
    <property type="nucleotide sequence ID" value="XM_049452215.1"/>
</dbReference>
<proteinExistence type="inferred from homology"/>
<organism evidence="14 15">
    <name type="scientific">Bactrocera dorsalis</name>
    <name type="common">Oriental fruit fly</name>
    <name type="synonym">Dacus dorsalis</name>
    <dbReference type="NCBI Taxonomy" id="27457"/>
    <lineage>
        <taxon>Eukaryota</taxon>
        <taxon>Metazoa</taxon>
        <taxon>Ecdysozoa</taxon>
        <taxon>Arthropoda</taxon>
        <taxon>Hexapoda</taxon>
        <taxon>Insecta</taxon>
        <taxon>Pterygota</taxon>
        <taxon>Neoptera</taxon>
        <taxon>Endopterygota</taxon>
        <taxon>Diptera</taxon>
        <taxon>Brachycera</taxon>
        <taxon>Muscomorpha</taxon>
        <taxon>Tephritoidea</taxon>
        <taxon>Tephritidae</taxon>
        <taxon>Bactrocera</taxon>
        <taxon>Bactrocera</taxon>
    </lineage>
</organism>
<evidence type="ECO:0000313" key="14">
    <source>
        <dbReference type="Proteomes" id="UP001652620"/>
    </source>
</evidence>
<reference evidence="14" key="1">
    <citation type="submission" date="2025-05" db="UniProtKB">
        <authorList>
            <consortium name="RefSeq"/>
        </authorList>
    </citation>
    <scope>NUCLEOTIDE SEQUENCE [LARGE SCALE GENOMIC DNA]</scope>
</reference>
<reference evidence="15" key="2">
    <citation type="submission" date="2025-08" db="UniProtKB">
        <authorList>
            <consortium name="RefSeq"/>
        </authorList>
    </citation>
    <scope>IDENTIFICATION</scope>
    <source>
        <tissue evidence="15">Adult</tissue>
    </source>
</reference>
<keyword evidence="7" id="KW-0915">Sodium</keyword>
<feature type="transmembrane region" description="Helical" evidence="13">
    <location>
        <begin position="486"/>
        <end position="508"/>
    </location>
</feature>
<comment type="subcellular location">
    <subcellularLocation>
        <location evidence="1">Membrane</location>
        <topology evidence="1">Multi-pass membrane protein</topology>
    </subcellularLocation>
</comment>
<sequence length="575" mass="67001">MTNTLVSLKNLYGELLREFLQESGIHGMKIFLSTSAIRFAKHLWFIFLSSLIIVTHVIIINLIKEFLDQPTEVRLSTKLVHVANSPFPAVAICGANKISRHKMMSFAEQVFEAQQRFQPDLLATNVSEMAEHLKLLTGFFLYPLDTYTDNDARLDQLHNILTSMYNGSEYPTRDIIFDLSPDCPDIIRSGMVFGKPINITKYFQKRSISVGACCLFNYRRDTYTTNSIRAAFTKANSKLLENVTFESNSLLSSVQFVLHSDSNDFWHTEFASYAFRLYFFLQNDYPTVMTNTLGEILVNRRTLVEIAIQPTFYEASDAIRNFRPELRQCYFKDEGERLLNKSYYSHDECLLICRMQSMQRYCGCVSPFLAPPLINASVCTLLQLPCLSNWLRVFNQWSYFEYVDPPDGFDKCNSCMPTCEGVDYKTYLNYLPLRNKHGNDTYTFGLLEGLTSDEPLALVKLFFKQLYAESTYIDIVGDWVALLSRFGGILSLFYGFSILSYVEIFYFMSGKWFVLIYRAWQLAYIPKERRDSRALEKRAENRVYSLYWNELQPKTVMLERYPKNIKWQNRYDDSY</sequence>
<dbReference type="Gene3D" id="1.10.287.770">
    <property type="entry name" value="YojJ-like"/>
    <property type="match status" value="1"/>
</dbReference>
<keyword evidence="4 12" id="KW-0894">Sodium channel</keyword>
<evidence type="ECO:0000256" key="13">
    <source>
        <dbReference type="SAM" id="Phobius"/>
    </source>
</evidence>
<evidence type="ECO:0000256" key="8">
    <source>
        <dbReference type="ARBA" id="ARBA00023065"/>
    </source>
</evidence>
<keyword evidence="6 13" id="KW-1133">Transmembrane helix</keyword>
<evidence type="ECO:0000256" key="7">
    <source>
        <dbReference type="ARBA" id="ARBA00023053"/>
    </source>
</evidence>
<keyword evidence="11 12" id="KW-0407">Ion channel</keyword>
<evidence type="ECO:0000256" key="11">
    <source>
        <dbReference type="ARBA" id="ARBA00023303"/>
    </source>
</evidence>
<dbReference type="GeneID" id="105223398"/>
<dbReference type="PRINTS" id="PR01078">
    <property type="entry name" value="AMINACHANNEL"/>
</dbReference>
<accession>A0ABM3JG08</accession>
<protein>
    <submittedName>
        <fullName evidence="15">Sodium channel protein Nach</fullName>
    </submittedName>
</protein>
<comment type="similarity">
    <text evidence="2 12">Belongs to the amiloride-sensitive sodium channel (TC 1.A.6) family.</text>
</comment>
<keyword evidence="14" id="KW-1185">Reference proteome</keyword>
<evidence type="ECO:0000256" key="4">
    <source>
        <dbReference type="ARBA" id="ARBA00022461"/>
    </source>
</evidence>
<keyword evidence="10 12" id="KW-0739">Sodium transport</keyword>
<dbReference type="GO" id="GO:0034220">
    <property type="term" value="P:monoatomic ion transmembrane transport"/>
    <property type="evidence" value="ECO:0007669"/>
    <property type="project" value="UniProtKB-KW"/>
</dbReference>
<feature type="transmembrane region" description="Helical" evidence="13">
    <location>
        <begin position="43"/>
        <end position="63"/>
    </location>
</feature>
<keyword evidence="8 12" id="KW-0406">Ion transport</keyword>